<dbReference type="GO" id="GO:0000272">
    <property type="term" value="P:polysaccharide catabolic process"/>
    <property type="evidence" value="ECO:0007669"/>
    <property type="project" value="UniProtKB-KW"/>
</dbReference>
<dbReference type="PANTHER" id="PTHR16631:SF17">
    <property type="entry name" value="GLUCAN ENDO-1,3-BETA-GLUCOSIDASE BTGC"/>
    <property type="match status" value="1"/>
</dbReference>
<keyword evidence="14" id="KW-0961">Cell wall biogenesis/degradation</keyword>
<dbReference type="Proteomes" id="UP000011713">
    <property type="component" value="Unassembled WGS sequence"/>
</dbReference>
<evidence type="ECO:0000256" key="7">
    <source>
        <dbReference type="ARBA" id="ARBA00022512"/>
    </source>
</evidence>
<dbReference type="InterPro" id="IPR000490">
    <property type="entry name" value="Glyco_hydro_17"/>
</dbReference>
<dbReference type="HOGENOM" id="CLU_035199_1_0_1"/>
<evidence type="ECO:0000256" key="21">
    <source>
        <dbReference type="SAM" id="SignalP"/>
    </source>
</evidence>
<dbReference type="OMA" id="EGICAMR"/>
<dbReference type="Pfam" id="PF00332">
    <property type="entry name" value="Glyco_hydro_17"/>
    <property type="match status" value="2"/>
</dbReference>
<evidence type="ECO:0000256" key="8">
    <source>
        <dbReference type="ARBA" id="ARBA00022525"/>
    </source>
</evidence>
<proteinExistence type="inferred from homology"/>
<reference evidence="23" key="1">
    <citation type="journal article" date="2010" name="Science">
        <title>Signatures of adaptation to obligate biotrophy in the Hyaloperonospora arabidopsidis genome.</title>
        <authorList>
            <person name="Baxter L."/>
            <person name="Tripathy S."/>
            <person name="Ishaque N."/>
            <person name="Boot N."/>
            <person name="Cabral A."/>
            <person name="Kemen E."/>
            <person name="Thines M."/>
            <person name="Ah-Fong A."/>
            <person name="Anderson R."/>
            <person name="Badejoko W."/>
            <person name="Bittner-Eddy P."/>
            <person name="Boore J.L."/>
            <person name="Chibucos M.C."/>
            <person name="Coates M."/>
            <person name="Dehal P."/>
            <person name="Delehaunty K."/>
            <person name="Dong S."/>
            <person name="Downton P."/>
            <person name="Dumas B."/>
            <person name="Fabro G."/>
            <person name="Fronick C."/>
            <person name="Fuerstenberg S.I."/>
            <person name="Fulton L."/>
            <person name="Gaulin E."/>
            <person name="Govers F."/>
            <person name="Hughes L."/>
            <person name="Humphray S."/>
            <person name="Jiang R.H."/>
            <person name="Judelson H."/>
            <person name="Kamoun S."/>
            <person name="Kyung K."/>
            <person name="Meijer H."/>
            <person name="Minx P."/>
            <person name="Morris P."/>
            <person name="Nelson J."/>
            <person name="Phuntumart V."/>
            <person name="Qutob D."/>
            <person name="Rehmany A."/>
            <person name="Rougon-Cardoso A."/>
            <person name="Ryden P."/>
            <person name="Torto-Alalibo T."/>
            <person name="Studholme D."/>
            <person name="Wang Y."/>
            <person name="Win J."/>
            <person name="Wood J."/>
            <person name="Clifton S.W."/>
            <person name="Rogers J."/>
            <person name="Van den Ackerveken G."/>
            <person name="Jones J.D."/>
            <person name="McDowell J.M."/>
            <person name="Beynon J."/>
            <person name="Tyler B.M."/>
        </authorList>
    </citation>
    <scope>NUCLEOTIDE SEQUENCE [LARGE SCALE GENOMIC DNA]</scope>
    <source>
        <strain evidence="23">Emoy2</strain>
    </source>
</reference>
<protein>
    <recommendedName>
        <fullName evidence="5">glucan endo-1,3-beta-D-glucosidase</fullName>
        <ecNumber evidence="5">3.2.1.39</ecNumber>
    </recommendedName>
    <alternativeName>
        <fullName evidence="18">Endo-1,3-beta-glucanase btgC</fullName>
    </alternativeName>
    <alternativeName>
        <fullName evidence="17">Laminarinase btgC</fullName>
    </alternativeName>
</protein>
<keyword evidence="13" id="KW-0119">Carbohydrate metabolism</keyword>
<sequence length="393" mass="42799">MTRVSILSAAAGIAVLVSSSAALDKKLYGINYDLRQHPDWVPSKCKSAQTIEAEILTLSAYMSSVRTYSLSDCDVTSVLRAAKKMSITVWLGVWVSEDEEVYKAEVKAFEQLLSAGLIDSNVVGINVGSEAVYRKDITAEQSIEYVTQFKKVLADNDIRVPISITDIADTFIQYPEMLKAGDIVTINQFPFWEKVEASKAAAQFDKRIEPLLKMAGDMDVIVTETGWPTDGFAVNGSVASAENAAIYLKDFYELAESKGWKYYYFVGFDTPYKAKQVDDATTVESHFGIFDEAGRMKPAYERLTLTTKGDSSTSEKLVTTASFDSSSPSVDPGTVTAATDVADDDTLISTQSSLDADETPSSTITNEDSGSLQLAVSSITACLCLVVTMIWNL</sequence>
<dbReference type="InterPro" id="IPR050732">
    <property type="entry name" value="Beta-glucan_modifiers"/>
</dbReference>
<dbReference type="InterPro" id="IPR017853">
    <property type="entry name" value="GH"/>
</dbReference>
<evidence type="ECO:0000256" key="5">
    <source>
        <dbReference type="ARBA" id="ARBA00012780"/>
    </source>
</evidence>
<evidence type="ECO:0000256" key="16">
    <source>
        <dbReference type="ARBA" id="ARBA00037649"/>
    </source>
</evidence>
<evidence type="ECO:0000256" key="3">
    <source>
        <dbReference type="ARBA" id="ARBA00004236"/>
    </source>
</evidence>
<evidence type="ECO:0000256" key="14">
    <source>
        <dbReference type="ARBA" id="ARBA00023316"/>
    </source>
</evidence>
<dbReference type="AlphaFoldDB" id="M4BTB7"/>
<dbReference type="eggNOG" id="ENOG502QUX1">
    <property type="taxonomic scope" value="Eukaryota"/>
</dbReference>
<dbReference type="PROSITE" id="PS00587">
    <property type="entry name" value="GLYCOSYL_HYDROL_F17"/>
    <property type="match status" value="1"/>
</dbReference>
<dbReference type="Gene3D" id="3.20.20.80">
    <property type="entry name" value="Glycosidases"/>
    <property type="match status" value="1"/>
</dbReference>
<dbReference type="PANTHER" id="PTHR16631">
    <property type="entry name" value="GLUCAN 1,3-BETA-GLUCOSIDASE"/>
    <property type="match status" value="1"/>
</dbReference>
<comment type="catalytic activity">
    <reaction evidence="1">
        <text>Hydrolysis of (1-&gt;3)-beta-D-glucosidic linkages in (1-&gt;3)-beta-D-glucans.</text>
        <dbReference type="EC" id="3.2.1.39"/>
    </reaction>
</comment>
<feature type="chain" id="PRO_5004049351" description="glucan endo-1,3-beta-D-glucosidase" evidence="21">
    <location>
        <begin position="23"/>
        <end position="393"/>
    </location>
</feature>
<evidence type="ECO:0000256" key="15">
    <source>
        <dbReference type="ARBA" id="ARBA00023326"/>
    </source>
</evidence>
<feature type="signal peptide" evidence="21">
    <location>
        <begin position="1"/>
        <end position="22"/>
    </location>
</feature>
<evidence type="ECO:0000256" key="20">
    <source>
        <dbReference type="RuleBase" id="RU004336"/>
    </source>
</evidence>
<evidence type="ECO:0000256" key="10">
    <source>
        <dbReference type="ARBA" id="ARBA00022801"/>
    </source>
</evidence>
<evidence type="ECO:0000256" key="6">
    <source>
        <dbReference type="ARBA" id="ARBA00022475"/>
    </source>
</evidence>
<evidence type="ECO:0000256" key="2">
    <source>
        <dbReference type="ARBA" id="ARBA00004191"/>
    </source>
</evidence>
<evidence type="ECO:0000313" key="22">
    <source>
        <dbReference type="EnsemblProtists" id="HpaP809702"/>
    </source>
</evidence>
<dbReference type="EC" id="3.2.1.39" evidence="5"/>
<dbReference type="InParanoid" id="M4BTB7"/>
<evidence type="ECO:0000313" key="23">
    <source>
        <dbReference type="Proteomes" id="UP000011713"/>
    </source>
</evidence>
<keyword evidence="12" id="KW-0325">Glycoprotein</keyword>
<evidence type="ECO:0000256" key="19">
    <source>
        <dbReference type="RuleBase" id="RU004335"/>
    </source>
</evidence>
<dbReference type="EnsemblProtists" id="HpaT809702">
    <property type="protein sequence ID" value="HpaP809702"/>
    <property type="gene ID" value="HpaG809702"/>
</dbReference>
<evidence type="ECO:0000256" key="12">
    <source>
        <dbReference type="ARBA" id="ARBA00023180"/>
    </source>
</evidence>
<keyword evidence="11" id="KW-0472">Membrane</keyword>
<comment type="subcellular location">
    <subcellularLocation>
        <location evidence="3">Cell membrane</location>
    </subcellularLocation>
    <subcellularLocation>
        <location evidence="2">Secreted</location>
        <location evidence="2">Cell wall</location>
    </subcellularLocation>
</comment>
<keyword evidence="15" id="KW-0624">Polysaccharide degradation</keyword>
<keyword evidence="8" id="KW-0964">Secreted</keyword>
<keyword evidence="20" id="KW-0326">Glycosidase</keyword>
<organism evidence="22 23">
    <name type="scientific">Hyaloperonospora arabidopsidis (strain Emoy2)</name>
    <name type="common">Downy mildew agent</name>
    <name type="synonym">Peronospora arabidopsidis</name>
    <dbReference type="NCBI Taxonomy" id="559515"/>
    <lineage>
        <taxon>Eukaryota</taxon>
        <taxon>Sar</taxon>
        <taxon>Stramenopiles</taxon>
        <taxon>Oomycota</taxon>
        <taxon>Peronosporomycetes</taxon>
        <taxon>Peronosporales</taxon>
        <taxon>Peronosporaceae</taxon>
        <taxon>Hyaloperonospora</taxon>
    </lineage>
</organism>
<dbReference type="GO" id="GO:0005886">
    <property type="term" value="C:plasma membrane"/>
    <property type="evidence" value="ECO:0007669"/>
    <property type="project" value="UniProtKB-SubCell"/>
</dbReference>
<evidence type="ECO:0000256" key="11">
    <source>
        <dbReference type="ARBA" id="ARBA00023136"/>
    </source>
</evidence>
<dbReference type="GO" id="GO:0071555">
    <property type="term" value="P:cell wall organization"/>
    <property type="evidence" value="ECO:0007669"/>
    <property type="project" value="UniProtKB-KW"/>
</dbReference>
<keyword evidence="23" id="KW-1185">Reference proteome</keyword>
<keyword evidence="10 20" id="KW-0378">Hydrolase</keyword>
<dbReference type="VEuPathDB" id="FungiDB:HpaG809702"/>
<dbReference type="SUPFAM" id="SSF51445">
    <property type="entry name" value="(Trans)glycosidases"/>
    <property type="match status" value="1"/>
</dbReference>
<dbReference type="EMBL" id="JH597831">
    <property type="status" value="NOT_ANNOTATED_CDS"/>
    <property type="molecule type" value="Genomic_DNA"/>
</dbReference>
<name>M4BTB7_HYAAE</name>
<dbReference type="GO" id="GO:0042973">
    <property type="term" value="F:glucan endo-1,3-beta-D-glucosidase activity"/>
    <property type="evidence" value="ECO:0007669"/>
    <property type="project" value="UniProtKB-EC"/>
</dbReference>
<accession>M4BTB7</accession>
<evidence type="ECO:0000256" key="17">
    <source>
        <dbReference type="ARBA" id="ARBA00042373"/>
    </source>
</evidence>
<comment type="similarity">
    <text evidence="4 19">Belongs to the glycosyl hydrolase 17 family.</text>
</comment>
<dbReference type="STRING" id="559515.M4BTB7"/>
<evidence type="ECO:0000256" key="4">
    <source>
        <dbReference type="ARBA" id="ARBA00008773"/>
    </source>
</evidence>
<reference evidence="22" key="2">
    <citation type="submission" date="2015-06" db="UniProtKB">
        <authorList>
            <consortium name="EnsemblProtists"/>
        </authorList>
    </citation>
    <scope>IDENTIFICATION</scope>
    <source>
        <strain evidence="22">Emoy2</strain>
    </source>
</reference>
<keyword evidence="9 21" id="KW-0732">Signal</keyword>
<keyword evidence="7" id="KW-0134">Cell wall</keyword>
<keyword evidence="6" id="KW-1003">Cell membrane</keyword>
<evidence type="ECO:0000256" key="13">
    <source>
        <dbReference type="ARBA" id="ARBA00023277"/>
    </source>
</evidence>
<evidence type="ECO:0000256" key="9">
    <source>
        <dbReference type="ARBA" id="ARBA00022729"/>
    </source>
</evidence>
<comment type="function">
    <text evidence="16">Glucanases play a role in cell expansion during growth, in cell-cell fusion during mating, and in spore release during sporulation. This enzyme may be involved in beta-glucan degradation. Active on laminarin and lichenan.</text>
</comment>
<evidence type="ECO:0000256" key="1">
    <source>
        <dbReference type="ARBA" id="ARBA00000382"/>
    </source>
</evidence>
<evidence type="ECO:0000256" key="18">
    <source>
        <dbReference type="ARBA" id="ARBA00043078"/>
    </source>
</evidence>